<evidence type="ECO:0000256" key="1">
    <source>
        <dbReference type="SAM" id="Phobius"/>
    </source>
</evidence>
<evidence type="ECO:0000313" key="2">
    <source>
        <dbReference type="EMBL" id="OHX64186.1"/>
    </source>
</evidence>
<name>A0A1S1YT56_FLAPC</name>
<evidence type="ECO:0000313" key="3">
    <source>
        <dbReference type="Proteomes" id="UP000179797"/>
    </source>
</evidence>
<proteinExistence type="predicted"/>
<accession>A0A1S1YT56</accession>
<organism evidence="2 3">
    <name type="scientific">Flammeovirga pacifica</name>
    <dbReference type="NCBI Taxonomy" id="915059"/>
    <lineage>
        <taxon>Bacteria</taxon>
        <taxon>Pseudomonadati</taxon>
        <taxon>Bacteroidota</taxon>
        <taxon>Cytophagia</taxon>
        <taxon>Cytophagales</taxon>
        <taxon>Flammeovirgaceae</taxon>
        <taxon>Flammeovirga</taxon>
    </lineage>
</organism>
<gene>
    <name evidence="2" type="ORF">NH26_21515</name>
</gene>
<keyword evidence="1" id="KW-1133">Transmembrane helix</keyword>
<keyword evidence="1" id="KW-0472">Membrane</keyword>
<keyword evidence="1" id="KW-0812">Transmembrane</keyword>
<dbReference type="AlphaFoldDB" id="A0A1S1YT56"/>
<dbReference type="STRING" id="915059.NH26_21515"/>
<keyword evidence="3" id="KW-1185">Reference proteome</keyword>
<reference evidence="2 3" key="1">
    <citation type="journal article" date="2012" name="Int. J. Syst. Evol. Microbiol.">
        <title>Flammeovirga pacifica sp. nov., isolated from deep-sea sediment.</title>
        <authorList>
            <person name="Xu H."/>
            <person name="Fu Y."/>
            <person name="Yang N."/>
            <person name="Ding Z."/>
            <person name="Lai Q."/>
            <person name="Zeng R."/>
        </authorList>
    </citation>
    <scope>NUCLEOTIDE SEQUENCE [LARGE SCALE GENOMIC DNA]</scope>
    <source>
        <strain evidence="3">DSM 24597 / LMG 26175 / WPAGA1</strain>
    </source>
</reference>
<dbReference type="EMBL" id="JRYR02000002">
    <property type="protein sequence ID" value="OHX64186.1"/>
    <property type="molecule type" value="Genomic_DNA"/>
</dbReference>
<comment type="caution">
    <text evidence="2">The sequence shown here is derived from an EMBL/GenBank/DDBJ whole genome shotgun (WGS) entry which is preliminary data.</text>
</comment>
<protein>
    <submittedName>
        <fullName evidence="2">Uncharacterized protein</fullName>
    </submittedName>
</protein>
<feature type="transmembrane region" description="Helical" evidence="1">
    <location>
        <begin position="57"/>
        <end position="76"/>
    </location>
</feature>
<dbReference type="Proteomes" id="UP000179797">
    <property type="component" value="Unassembled WGS sequence"/>
</dbReference>
<feature type="transmembrane region" description="Helical" evidence="1">
    <location>
        <begin position="20"/>
        <end position="37"/>
    </location>
</feature>
<sequence length="150" mass="16512">MITSFNLKNKTMNTKFWKAFLKVAGIVTLLGPLPSMISPVKGTLLTLNIDLSNLDALVPVIGHWGIMIVGIGVLIYHSASNIAIRKSTLIYATLEKIYMVSGGFWLLMNDPILGESFIPVMIADSLQVIGFAVYFYQSAQITEKIKPVHV</sequence>
<feature type="transmembrane region" description="Helical" evidence="1">
    <location>
        <begin position="118"/>
        <end position="136"/>
    </location>
</feature>
<feature type="transmembrane region" description="Helical" evidence="1">
    <location>
        <begin position="88"/>
        <end position="106"/>
    </location>
</feature>